<keyword evidence="6" id="KW-1185">Reference proteome</keyword>
<feature type="binding site" evidence="4">
    <location>
        <position position="283"/>
    </location>
    <ligand>
        <name>allantoate</name>
        <dbReference type="ChEBI" id="CHEBI:17536"/>
    </ligand>
</feature>
<evidence type="ECO:0000313" key="6">
    <source>
        <dbReference type="Proteomes" id="UP000308760"/>
    </source>
</evidence>
<proteinExistence type="inferred from homology"/>
<dbReference type="Gene3D" id="3.40.630.10">
    <property type="entry name" value="Zn peptidases"/>
    <property type="match status" value="1"/>
</dbReference>
<evidence type="ECO:0000313" key="5">
    <source>
        <dbReference type="EMBL" id="THV39779.1"/>
    </source>
</evidence>
<dbReference type="Gene3D" id="3.30.70.360">
    <property type="match status" value="1"/>
</dbReference>
<sequence length="400" mass="42187">MDASTFRRMWDELLPVGRTENGYVRHSWTDADQSCRNWFRGQAEARDMAVETDRNGNLYAWWGPRRSRGAILTGSHFDSVPHGGAYDGPLGIVSAFLAVDALRERDATLQRPIGIAAFTEEEGGRFGVPCLGTRLMTGALDPDRARKLTDASGITLAEAMEAAGVDPGGLGPDPERLERLGAFVELHIEQGRALEADGDAVGVASAIWPHGRWRLTFTGEGNHAGTTLFADRRDPMLTFAFAVLAARKEARLAGGLATVGRVEVDPGATNAIAKRVDAWLDARAPDEATLNEIVSGLESKVGERAARDGTGFTSRAGSESPLVGFDEDLRDRVAALLGGAPVLPTGAGHDAGVLAAHVPTAMLFVRNETGVSHAPAETADDADCAAGVDALAAVLGDLAC</sequence>
<reference evidence="6" key="1">
    <citation type="submission" date="2019-04" db="EMBL/GenBank/DDBJ databases">
        <title>Nocardioides xinjiangensis sp. nov.</title>
        <authorList>
            <person name="Liu S."/>
        </authorList>
    </citation>
    <scope>NUCLEOTIDE SEQUENCE [LARGE SCALE GENOMIC DNA]</scope>
    <source>
        <strain evidence="6">18</strain>
    </source>
</reference>
<reference evidence="5 6" key="2">
    <citation type="submission" date="2019-05" db="EMBL/GenBank/DDBJ databases">
        <title>Glycomyces buryatensis sp. nov.</title>
        <authorList>
            <person name="Nikitina E."/>
        </authorList>
    </citation>
    <scope>NUCLEOTIDE SEQUENCE [LARGE SCALE GENOMIC DNA]</scope>
    <source>
        <strain evidence="5 6">18</strain>
    </source>
</reference>
<gene>
    <name evidence="5" type="ORF">FAB82_16815</name>
</gene>
<keyword evidence="3" id="KW-0862">Zinc</keyword>
<dbReference type="InterPro" id="IPR036264">
    <property type="entry name" value="Bact_exopeptidase_dim_dom"/>
</dbReference>
<dbReference type="InterPro" id="IPR002933">
    <property type="entry name" value="Peptidase_M20"/>
</dbReference>
<dbReference type="NCBIfam" id="TIGR01879">
    <property type="entry name" value="hydantase"/>
    <property type="match status" value="1"/>
</dbReference>
<dbReference type="InterPro" id="IPR010158">
    <property type="entry name" value="Amidase_Cbmase"/>
</dbReference>
<dbReference type="Proteomes" id="UP000308760">
    <property type="component" value="Unassembled WGS sequence"/>
</dbReference>
<dbReference type="PANTHER" id="PTHR32494">
    <property type="entry name" value="ALLANTOATE DEIMINASE-RELATED"/>
    <property type="match status" value="1"/>
</dbReference>
<dbReference type="PIRSF" id="PIRSF001235">
    <property type="entry name" value="Amidase_carbamoylase"/>
    <property type="match status" value="1"/>
</dbReference>
<evidence type="ECO:0000256" key="2">
    <source>
        <dbReference type="ARBA" id="ARBA00022801"/>
    </source>
</evidence>
<dbReference type="AlphaFoldDB" id="A0A4S8QEV7"/>
<protein>
    <submittedName>
        <fullName evidence="5">Allantoate amidohydrolase</fullName>
    </submittedName>
</protein>
<dbReference type="CDD" id="cd03884">
    <property type="entry name" value="M20_bAS"/>
    <property type="match status" value="1"/>
</dbReference>
<evidence type="ECO:0000256" key="4">
    <source>
        <dbReference type="PIRSR" id="PIRSR001235-2"/>
    </source>
</evidence>
<comment type="caution">
    <text evidence="5">The sequence shown here is derived from an EMBL/GenBank/DDBJ whole genome shotgun (WGS) entry which is preliminary data.</text>
</comment>
<dbReference type="SUPFAM" id="SSF53187">
    <property type="entry name" value="Zn-dependent exopeptidases"/>
    <property type="match status" value="1"/>
</dbReference>
<feature type="binding site" evidence="3">
    <location>
        <position position="187"/>
    </location>
    <ligand>
        <name>Zn(2+)</name>
        <dbReference type="ChEBI" id="CHEBI:29105"/>
        <label>1</label>
    </ligand>
</feature>
<dbReference type="OrthoDB" id="9808195at2"/>
<feature type="binding site" evidence="3">
    <location>
        <position position="76"/>
    </location>
    <ligand>
        <name>Zn(2+)</name>
        <dbReference type="ChEBI" id="CHEBI:29105"/>
        <label>1</label>
    </ligand>
</feature>
<comment type="cofactor">
    <cofactor evidence="3">
        <name>Zn(2+)</name>
        <dbReference type="ChEBI" id="CHEBI:29105"/>
    </cofactor>
    <text evidence="3">Binds 2 Zn(2+) ions per subunit.</text>
</comment>
<dbReference type="GO" id="GO:0016813">
    <property type="term" value="F:hydrolase activity, acting on carbon-nitrogen (but not peptide) bonds, in linear amidines"/>
    <property type="evidence" value="ECO:0007669"/>
    <property type="project" value="InterPro"/>
</dbReference>
<accession>A0A4S8QEV7</accession>
<dbReference type="PANTHER" id="PTHR32494:SF5">
    <property type="entry name" value="ALLANTOATE AMIDOHYDROLASE"/>
    <property type="match status" value="1"/>
</dbReference>
<evidence type="ECO:0000256" key="1">
    <source>
        <dbReference type="ARBA" id="ARBA00006153"/>
    </source>
</evidence>
<dbReference type="NCBIfam" id="NF006770">
    <property type="entry name" value="PRK09290.1-4"/>
    <property type="match status" value="1"/>
</dbReference>
<dbReference type="EMBL" id="STGY01000062">
    <property type="protein sequence ID" value="THV39779.1"/>
    <property type="molecule type" value="Genomic_DNA"/>
</dbReference>
<keyword evidence="2 5" id="KW-0378">Hydrolase</keyword>
<feature type="binding site" evidence="3">
    <location>
        <position position="87"/>
    </location>
    <ligand>
        <name>Zn(2+)</name>
        <dbReference type="ChEBI" id="CHEBI:29105"/>
        <label>1</label>
    </ligand>
</feature>
<evidence type="ECO:0000256" key="3">
    <source>
        <dbReference type="PIRSR" id="PIRSR001235-1"/>
    </source>
</evidence>
<dbReference type="Pfam" id="PF01546">
    <property type="entry name" value="Peptidase_M20"/>
    <property type="match status" value="1"/>
</dbReference>
<feature type="binding site" evidence="3">
    <location>
        <position position="122"/>
    </location>
    <ligand>
        <name>Zn(2+)</name>
        <dbReference type="ChEBI" id="CHEBI:29105"/>
        <label>2</label>
    </ligand>
</feature>
<dbReference type="GO" id="GO:0046872">
    <property type="term" value="F:metal ion binding"/>
    <property type="evidence" value="ECO:0007669"/>
    <property type="project" value="UniProtKB-KW"/>
</dbReference>
<name>A0A4S8QEV7_9ACTN</name>
<feature type="binding site" evidence="3">
    <location>
        <position position="87"/>
    </location>
    <ligand>
        <name>Zn(2+)</name>
        <dbReference type="ChEBI" id="CHEBI:29105"/>
        <label>2</label>
    </ligand>
</feature>
<feature type="binding site" evidence="4">
    <location>
        <position position="270"/>
    </location>
    <ligand>
        <name>allantoate</name>
        <dbReference type="ChEBI" id="CHEBI:17536"/>
    </ligand>
</feature>
<comment type="similarity">
    <text evidence="1">Belongs to the peptidase M20 family.</text>
</comment>
<keyword evidence="3" id="KW-0479">Metal-binding</keyword>
<feature type="binding site" evidence="3">
    <location>
        <position position="373"/>
    </location>
    <ligand>
        <name>Zn(2+)</name>
        <dbReference type="ChEBI" id="CHEBI:29105"/>
        <label>2</label>
    </ligand>
</feature>
<dbReference type="RefSeq" id="WP_136535698.1">
    <property type="nucleotide sequence ID" value="NZ_STGY01000062.1"/>
</dbReference>
<organism evidence="5 6">
    <name type="scientific">Glycomyces buryatensis</name>
    <dbReference type="NCBI Taxonomy" id="2570927"/>
    <lineage>
        <taxon>Bacteria</taxon>
        <taxon>Bacillati</taxon>
        <taxon>Actinomycetota</taxon>
        <taxon>Actinomycetes</taxon>
        <taxon>Glycomycetales</taxon>
        <taxon>Glycomycetaceae</taxon>
        <taxon>Glycomyces</taxon>
    </lineage>
</organism>
<dbReference type="SUPFAM" id="SSF55031">
    <property type="entry name" value="Bacterial exopeptidase dimerisation domain"/>
    <property type="match status" value="1"/>
</dbReference>
<feature type="binding site" evidence="4">
    <location>
        <position position="212"/>
    </location>
    <ligand>
        <name>allantoate</name>
        <dbReference type="ChEBI" id="CHEBI:17536"/>
    </ligand>
</feature>